<name>A0A4C1T4Z1_EUMVA</name>
<evidence type="ECO:0000313" key="1">
    <source>
        <dbReference type="EMBL" id="GBP09174.1"/>
    </source>
</evidence>
<comment type="caution">
    <text evidence="1">The sequence shown here is derived from an EMBL/GenBank/DDBJ whole genome shotgun (WGS) entry which is preliminary data.</text>
</comment>
<dbReference type="EMBL" id="BGZK01000034">
    <property type="protein sequence ID" value="GBP09174.1"/>
    <property type="molecule type" value="Genomic_DNA"/>
</dbReference>
<sequence length="187" mass="20932">MLSRNTITLQDYRNSGVRGENALAESLPPAWTYNEHVHRIFFISIYLTFDSIPISLLNPIPVIILIPDSDPGPALYSVPRSAFIRDSATLPIPVRRKPGVIVVNWGYLTRSCGTKKRHVHKGDTWPALLALCACLRRTNHALPNQTRVAIAPLPLRHHATTTNIFILCHDSARVEYDALGRTQNPIN</sequence>
<reference evidence="1 2" key="1">
    <citation type="journal article" date="2019" name="Commun. Biol.">
        <title>The bagworm genome reveals a unique fibroin gene that provides high tensile strength.</title>
        <authorList>
            <person name="Kono N."/>
            <person name="Nakamura H."/>
            <person name="Ohtoshi R."/>
            <person name="Tomita M."/>
            <person name="Numata K."/>
            <person name="Arakawa K."/>
        </authorList>
    </citation>
    <scope>NUCLEOTIDE SEQUENCE [LARGE SCALE GENOMIC DNA]</scope>
</reference>
<protein>
    <submittedName>
        <fullName evidence="1">Uncharacterized protein</fullName>
    </submittedName>
</protein>
<gene>
    <name evidence="1" type="ORF">EVAR_4047_1</name>
</gene>
<dbReference type="AlphaFoldDB" id="A0A4C1T4Z1"/>
<evidence type="ECO:0000313" key="2">
    <source>
        <dbReference type="Proteomes" id="UP000299102"/>
    </source>
</evidence>
<proteinExistence type="predicted"/>
<keyword evidence="2" id="KW-1185">Reference proteome</keyword>
<dbReference type="Proteomes" id="UP000299102">
    <property type="component" value="Unassembled WGS sequence"/>
</dbReference>
<accession>A0A4C1T4Z1</accession>
<organism evidence="1 2">
    <name type="scientific">Eumeta variegata</name>
    <name type="common">Bagworm moth</name>
    <name type="synonym">Eumeta japonica</name>
    <dbReference type="NCBI Taxonomy" id="151549"/>
    <lineage>
        <taxon>Eukaryota</taxon>
        <taxon>Metazoa</taxon>
        <taxon>Ecdysozoa</taxon>
        <taxon>Arthropoda</taxon>
        <taxon>Hexapoda</taxon>
        <taxon>Insecta</taxon>
        <taxon>Pterygota</taxon>
        <taxon>Neoptera</taxon>
        <taxon>Endopterygota</taxon>
        <taxon>Lepidoptera</taxon>
        <taxon>Glossata</taxon>
        <taxon>Ditrysia</taxon>
        <taxon>Tineoidea</taxon>
        <taxon>Psychidae</taxon>
        <taxon>Oiketicinae</taxon>
        <taxon>Eumeta</taxon>
    </lineage>
</organism>